<dbReference type="Gene3D" id="3.20.20.70">
    <property type="entry name" value="Aldolase class I"/>
    <property type="match status" value="1"/>
</dbReference>
<comment type="similarity">
    <text evidence="2">Belongs to the KHG/KDPG aldolase family.</text>
</comment>
<dbReference type="Pfam" id="PF01081">
    <property type="entry name" value="Aldolase"/>
    <property type="match status" value="1"/>
</dbReference>
<organism evidence="6 7">
    <name type="scientific">Candidatus Enterococcus ferrettii</name>
    <dbReference type="NCBI Taxonomy" id="2815324"/>
    <lineage>
        <taxon>Bacteria</taxon>
        <taxon>Bacillati</taxon>
        <taxon>Bacillota</taxon>
        <taxon>Bacilli</taxon>
        <taxon>Lactobacillales</taxon>
        <taxon>Enterococcaceae</taxon>
        <taxon>Enterococcus</taxon>
    </lineage>
</organism>
<comment type="subunit">
    <text evidence="3">Homotrimer.</text>
</comment>
<dbReference type="PANTHER" id="PTHR30246:SF1">
    <property type="entry name" value="2-DEHYDRO-3-DEOXY-6-PHOSPHOGALACTONATE ALDOLASE-RELATED"/>
    <property type="match status" value="1"/>
</dbReference>
<evidence type="ECO:0000313" key="6">
    <source>
        <dbReference type="EMBL" id="MEO1768644.1"/>
    </source>
</evidence>
<sequence>MKKNETVTRIARTGLMAIVRVETKERAYEIADGCLAGGIDVIEISYTNNNAGEIINCLKQKYLGRLLVGAGTVLDSETARSAILKGADFIIAPTFSKKVAKMSNRYQVPYAPGCTSFTEAVEALEYGASFIKAFPISNFYGSQLVKVFKTPMPEMPILASGGANLENIQEWFESGVDCVGLGGLLTRGTTEEITRNAKLLHEKMKLVQKV</sequence>
<dbReference type="RefSeq" id="WP_347298767.1">
    <property type="nucleotide sequence ID" value="NZ_JAFREL020000001.1"/>
</dbReference>
<proteinExistence type="inferred from homology"/>
<protein>
    <submittedName>
        <fullName evidence="6">2-dehydro-3-deoxyphosphogluconate aldolase/(4S)-4-hydroxy-2-oxoglutarate aldolase</fullName>
    </submittedName>
</protein>
<keyword evidence="4" id="KW-0456">Lyase</keyword>
<evidence type="ECO:0000256" key="1">
    <source>
        <dbReference type="ARBA" id="ARBA00004761"/>
    </source>
</evidence>
<reference evidence="6 7" key="2">
    <citation type="submission" date="2024-02" db="EMBL/GenBank/DDBJ databases">
        <title>The Genome Sequence of Enterococcus sp. DIV0159.</title>
        <authorList>
            <person name="Earl A."/>
            <person name="Manson A."/>
            <person name="Gilmore M."/>
            <person name="Sanders J."/>
            <person name="Shea T."/>
            <person name="Howe W."/>
            <person name="Livny J."/>
            <person name="Cuomo C."/>
            <person name="Neafsey D."/>
            <person name="Birren B."/>
        </authorList>
    </citation>
    <scope>NUCLEOTIDE SEQUENCE [LARGE SCALE GENOMIC DNA]</scope>
    <source>
        <strain evidence="6 7">665A</strain>
    </source>
</reference>
<evidence type="ECO:0000256" key="4">
    <source>
        <dbReference type="ARBA" id="ARBA00023239"/>
    </source>
</evidence>
<evidence type="ECO:0000256" key="5">
    <source>
        <dbReference type="ARBA" id="ARBA00023277"/>
    </source>
</evidence>
<evidence type="ECO:0000256" key="2">
    <source>
        <dbReference type="ARBA" id="ARBA00006906"/>
    </source>
</evidence>
<keyword evidence="5" id="KW-0119">Carbohydrate metabolism</keyword>
<dbReference type="EMBL" id="JAFREL020000001">
    <property type="protein sequence ID" value="MEO1768644.1"/>
    <property type="molecule type" value="Genomic_DNA"/>
</dbReference>
<dbReference type="Proteomes" id="UP000664357">
    <property type="component" value="Unassembled WGS sequence"/>
</dbReference>
<name>A0ABV0EJ45_9ENTE</name>
<accession>A0ABV0EJ45</accession>
<dbReference type="InterPro" id="IPR000887">
    <property type="entry name" value="Aldlse_KDPG_KHG"/>
</dbReference>
<keyword evidence="7" id="KW-1185">Reference proteome</keyword>
<dbReference type="CDD" id="cd00452">
    <property type="entry name" value="KDPG_aldolase"/>
    <property type="match status" value="1"/>
</dbReference>
<comment type="caution">
    <text evidence="6">The sequence shown here is derived from an EMBL/GenBank/DDBJ whole genome shotgun (WGS) entry which is preliminary data.</text>
</comment>
<evidence type="ECO:0000256" key="3">
    <source>
        <dbReference type="ARBA" id="ARBA00011233"/>
    </source>
</evidence>
<dbReference type="InterPro" id="IPR013785">
    <property type="entry name" value="Aldolase_TIM"/>
</dbReference>
<evidence type="ECO:0000313" key="7">
    <source>
        <dbReference type="Proteomes" id="UP000664357"/>
    </source>
</evidence>
<dbReference type="PANTHER" id="PTHR30246">
    <property type="entry name" value="2-KETO-3-DEOXY-6-PHOSPHOGLUCONATE ALDOLASE"/>
    <property type="match status" value="1"/>
</dbReference>
<dbReference type="SUPFAM" id="SSF51569">
    <property type="entry name" value="Aldolase"/>
    <property type="match status" value="1"/>
</dbReference>
<gene>
    <name evidence="6" type="ORF">JZO67_000583</name>
</gene>
<comment type="pathway">
    <text evidence="1">Carbohydrate acid metabolism.</text>
</comment>
<reference evidence="6 7" key="1">
    <citation type="submission" date="2021-03" db="EMBL/GenBank/DDBJ databases">
        <authorList>
            <person name="Gilmore M.S."/>
            <person name="Schwartzman J."/>
            <person name="Van Tyne D."/>
            <person name="Martin M."/>
            <person name="Earl A.M."/>
            <person name="Manson A.L."/>
            <person name="Straub T."/>
            <person name="Salamzade R."/>
            <person name="Saavedra J."/>
            <person name="Lebreton F."/>
            <person name="Prichula J."/>
            <person name="Schaufler K."/>
            <person name="Gaca A."/>
            <person name="Sgardioli B."/>
            <person name="Wagenaar J."/>
            <person name="Strong T."/>
        </authorList>
    </citation>
    <scope>NUCLEOTIDE SEQUENCE [LARGE SCALE GENOMIC DNA]</scope>
    <source>
        <strain evidence="6 7">665A</strain>
    </source>
</reference>